<organism evidence="1 2">
    <name type="scientific">Pristionchus entomophagus</name>
    <dbReference type="NCBI Taxonomy" id="358040"/>
    <lineage>
        <taxon>Eukaryota</taxon>
        <taxon>Metazoa</taxon>
        <taxon>Ecdysozoa</taxon>
        <taxon>Nematoda</taxon>
        <taxon>Chromadorea</taxon>
        <taxon>Rhabditida</taxon>
        <taxon>Rhabditina</taxon>
        <taxon>Diplogasteromorpha</taxon>
        <taxon>Diplogasteroidea</taxon>
        <taxon>Neodiplogasteridae</taxon>
        <taxon>Pristionchus</taxon>
    </lineage>
</organism>
<reference evidence="1" key="1">
    <citation type="submission" date="2023-10" db="EMBL/GenBank/DDBJ databases">
        <title>Genome assembly of Pristionchus species.</title>
        <authorList>
            <person name="Yoshida K."/>
            <person name="Sommer R.J."/>
        </authorList>
    </citation>
    <scope>NUCLEOTIDE SEQUENCE</scope>
    <source>
        <strain evidence="1">RS0144</strain>
    </source>
</reference>
<keyword evidence="2" id="KW-1185">Reference proteome</keyword>
<name>A0AAV5SGW3_9BILA</name>
<dbReference type="EMBL" id="BTSX01000001">
    <property type="protein sequence ID" value="GMS80639.1"/>
    <property type="molecule type" value="Genomic_DNA"/>
</dbReference>
<dbReference type="Proteomes" id="UP001432027">
    <property type="component" value="Unassembled WGS sequence"/>
</dbReference>
<evidence type="ECO:0000313" key="1">
    <source>
        <dbReference type="EMBL" id="GMS80639.1"/>
    </source>
</evidence>
<protein>
    <recommendedName>
        <fullName evidence="3">G protein-coupled receptor</fullName>
    </recommendedName>
</protein>
<sequence>MISETEFISHSCSTATSPILKQEQFKDNKTSQNRFNTPIRSQNYFQIVVPFASSRLRRLMYDSSFLWYRTSLWILLFLEASSTSLVSSVHRCRLSSRMALNSFRSFSSSDST</sequence>
<accession>A0AAV5SGW3</accession>
<evidence type="ECO:0008006" key="3">
    <source>
        <dbReference type="Google" id="ProtNLM"/>
    </source>
</evidence>
<gene>
    <name evidence="1" type="ORF">PENTCL1PPCAC_2814</name>
</gene>
<proteinExistence type="predicted"/>
<evidence type="ECO:0000313" key="2">
    <source>
        <dbReference type="Proteomes" id="UP001432027"/>
    </source>
</evidence>
<comment type="caution">
    <text evidence="1">The sequence shown here is derived from an EMBL/GenBank/DDBJ whole genome shotgun (WGS) entry which is preliminary data.</text>
</comment>
<dbReference type="AlphaFoldDB" id="A0AAV5SGW3"/>